<organism evidence="2">
    <name type="scientific">Chlamydomonas noctigama</name>
    <dbReference type="NCBI Taxonomy" id="28456"/>
    <lineage>
        <taxon>Eukaryota</taxon>
        <taxon>Viridiplantae</taxon>
        <taxon>Chlorophyta</taxon>
        <taxon>core chlorophytes</taxon>
        <taxon>Chlorophyceae</taxon>
        <taxon>CS clade</taxon>
        <taxon>Chlamydomonadales</taxon>
        <taxon>Chlamydomonadaceae</taxon>
        <taxon>Chlamydomonas</taxon>
    </lineage>
</organism>
<dbReference type="GO" id="GO:0005739">
    <property type="term" value="C:mitochondrion"/>
    <property type="evidence" value="ECO:0007669"/>
    <property type="project" value="UniProtKB-ARBA"/>
</dbReference>
<dbReference type="SUPFAM" id="SSF55608">
    <property type="entry name" value="Homing endonucleases"/>
    <property type="match status" value="1"/>
</dbReference>
<dbReference type="PANTHER" id="PTHR36181:SF2">
    <property type="entry name" value="INTRON-ENCODED ENDONUCLEASE AI3-RELATED"/>
    <property type="match status" value="1"/>
</dbReference>
<dbReference type="Gene3D" id="3.10.28.10">
    <property type="entry name" value="Homing endonucleases"/>
    <property type="match status" value="1"/>
</dbReference>
<dbReference type="EMBL" id="L43353">
    <property type="protein sequence ID" value="AAL34368.1"/>
    <property type="molecule type" value="Genomic_DNA"/>
</dbReference>
<protein>
    <recommendedName>
        <fullName evidence="1">Homing endonuclease LAGLIDADG domain-containing protein</fullName>
    </recommendedName>
</protein>
<dbReference type="PANTHER" id="PTHR36181">
    <property type="entry name" value="INTRON-ENCODED ENDONUCLEASE AI3-RELATED"/>
    <property type="match status" value="1"/>
</dbReference>
<dbReference type="InterPro" id="IPR051289">
    <property type="entry name" value="LAGLIDADG_Endonuclease"/>
</dbReference>
<reference evidence="2" key="1">
    <citation type="journal article" date="2006" name="BMC Biol.">
        <title>The complete chloroplast DNA sequence of the green alga Oltmannsiellopsis viridis reveals a distinctive quadripartite architecture in the chloroplast genome of early diverging ulvophytes.</title>
        <authorList>
            <person name="Pombert J.F."/>
            <person name="Lemieux C."/>
            <person name="Turmel M."/>
        </authorList>
    </citation>
    <scope>NUCLEOTIDE SEQUENCE</scope>
</reference>
<keyword evidence="2" id="KW-0934">Plastid</keyword>
<name>Q8WL05_9CHLO</name>
<geneLocation type="chloroplast" evidence="2"/>
<proteinExistence type="predicted"/>
<dbReference type="GO" id="GO:0004519">
    <property type="term" value="F:endonuclease activity"/>
    <property type="evidence" value="ECO:0007669"/>
    <property type="project" value="InterPro"/>
</dbReference>
<sequence>MTTKLNAQWIVGFTDGEGCFNLDVHIKNDMRWGLQMQPEFTVVQNSIDIQILHALKDYFGCGTVSVNRTDKTGTRYHYRVKSVKDLHEKIIPFFEQHQLKTKKQIEFKRFRNIVRLMNEGYHRVSLKNFLEIVDKGVELRERLRPAECLTGKANKRRKVDEQIEKLRLDLQQNSELS</sequence>
<dbReference type="InterPro" id="IPR027434">
    <property type="entry name" value="Homing_endonucl"/>
</dbReference>
<accession>Q8WL05</accession>
<evidence type="ECO:0000313" key="2">
    <source>
        <dbReference type="EMBL" id="AAL34368.1"/>
    </source>
</evidence>
<feature type="domain" description="Homing endonuclease LAGLIDADG" evidence="1">
    <location>
        <begin position="10"/>
        <end position="114"/>
    </location>
</feature>
<dbReference type="InterPro" id="IPR004860">
    <property type="entry name" value="LAGLIDADG_dom"/>
</dbReference>
<dbReference type="AlphaFoldDB" id="Q8WL05"/>
<dbReference type="Pfam" id="PF00961">
    <property type="entry name" value="LAGLIDADG_1"/>
    <property type="match status" value="1"/>
</dbReference>
<keyword evidence="2" id="KW-0150">Chloroplast</keyword>
<evidence type="ECO:0000259" key="1">
    <source>
        <dbReference type="Pfam" id="PF00961"/>
    </source>
</evidence>